<name>A0A9W8YFX3_9PLEO</name>
<evidence type="ECO:0000313" key="3">
    <source>
        <dbReference type="EMBL" id="KAJ4376322.1"/>
    </source>
</evidence>
<feature type="domain" description="Amidase" evidence="1">
    <location>
        <begin position="414"/>
        <end position="714"/>
    </location>
</feature>
<dbReference type="InterPro" id="IPR036928">
    <property type="entry name" value="AS_sf"/>
</dbReference>
<evidence type="ECO:0000259" key="1">
    <source>
        <dbReference type="Pfam" id="PF01425"/>
    </source>
</evidence>
<feature type="domain" description="Heterokaryon incompatibility" evidence="2">
    <location>
        <begin position="110"/>
        <end position="251"/>
    </location>
</feature>
<dbReference type="InterPro" id="IPR010730">
    <property type="entry name" value="HET"/>
</dbReference>
<evidence type="ECO:0008006" key="5">
    <source>
        <dbReference type="Google" id="ProtNLM"/>
    </source>
</evidence>
<reference evidence="3" key="1">
    <citation type="submission" date="2022-10" db="EMBL/GenBank/DDBJ databases">
        <title>Tapping the CABI collections for fungal endophytes: first genome assemblies for Collariella, Neodidymelliopsis, Ascochyta clinopodiicola, Didymella pomorum, Didymosphaeria variabile, Neocosmospora piperis and Neocucurbitaria cava.</title>
        <authorList>
            <person name="Hill R."/>
        </authorList>
    </citation>
    <scope>NUCLEOTIDE SEQUENCE</scope>
    <source>
        <strain evidence="3">IMI 356814</strain>
    </source>
</reference>
<dbReference type="Proteomes" id="UP001140560">
    <property type="component" value="Unassembled WGS sequence"/>
</dbReference>
<dbReference type="PANTHER" id="PTHR42678:SF11">
    <property type="entry name" value="AMIDASE FAMILY PROTEIN"/>
    <property type="match status" value="1"/>
</dbReference>
<organism evidence="3 4">
    <name type="scientific">Neocucurbitaria cava</name>
    <dbReference type="NCBI Taxonomy" id="798079"/>
    <lineage>
        <taxon>Eukaryota</taxon>
        <taxon>Fungi</taxon>
        <taxon>Dikarya</taxon>
        <taxon>Ascomycota</taxon>
        <taxon>Pezizomycotina</taxon>
        <taxon>Dothideomycetes</taxon>
        <taxon>Pleosporomycetidae</taxon>
        <taxon>Pleosporales</taxon>
        <taxon>Pleosporineae</taxon>
        <taxon>Cucurbitariaceae</taxon>
        <taxon>Neocucurbitaria</taxon>
    </lineage>
</organism>
<proteinExistence type="predicted"/>
<dbReference type="Pfam" id="PF06985">
    <property type="entry name" value="HET"/>
    <property type="match status" value="1"/>
</dbReference>
<comment type="caution">
    <text evidence="3">The sequence shown here is derived from an EMBL/GenBank/DDBJ whole genome shotgun (WGS) entry which is preliminary data.</text>
</comment>
<dbReference type="AlphaFoldDB" id="A0A9W8YFX3"/>
<evidence type="ECO:0000313" key="4">
    <source>
        <dbReference type="Proteomes" id="UP001140560"/>
    </source>
</evidence>
<dbReference type="InterPro" id="IPR023631">
    <property type="entry name" value="Amidase_dom"/>
</dbReference>
<keyword evidence="4" id="KW-1185">Reference proteome</keyword>
<protein>
    <recommendedName>
        <fullName evidence="5">Amidase domain-containing protein</fullName>
    </recommendedName>
</protein>
<dbReference type="SUPFAM" id="SSF75304">
    <property type="entry name" value="Amidase signature (AS) enzymes"/>
    <property type="match status" value="1"/>
</dbReference>
<dbReference type="Pfam" id="PF01425">
    <property type="entry name" value="Amidase"/>
    <property type="match status" value="1"/>
</dbReference>
<sequence>MDIMSTSFRTYALQSKQPSRPGATPCLCFIGTNDEELPFAWVNRHDAPESFVIHNPVIPFLDVSFVQDCITFCQNTHGTACNEASQYVKGMKLLDCYTTAIVQSTSPVAYVALSYVWGTERAGDIGKRSDGSLRLRLLSQTIQDSIVTTRRLGYRYLWIDKLCIDQANEKEKHDQVMQMDKIYAGAELTIIAAAGDDEEFGLPGVNRRHMQRSKTNEVVDFGSGQIVPFSFEHRIECLTSTWNTRGWTLQEGILSKRRLYFTRTQAAFECKMCTIPESLRLPDPQTTKGVDNASRIHFGLRQSILPNYKSSWQYPRLVSDFSSRSLSHEADSFSAFAGIAVNFSKMKPSIFNLHGIPIQFKNKAEELISLDAALARGLTLSIVEATIVDLASALSQGQTNSVDLTAKHLLRVAKYDRRSTNLNSIPIINCDVFDAAQASDDRRASGEFLSDLDGIPCTIKDSYKIKGMTVAAGSPAFQHLIANEDAFTVEKIKESGAVIIGRTNMPPMAAGGMQRGVYGRAESPYNAEYLSAAFASGSSNGSAASTAASFGLFGMGEETISSGRSPASNNGLVAYTPSRGLISIRGNWPLFPTCDTVVPHTRTVEDMFTLLDVIVAKDEKTAGDFWRGQPFVKLPDVNSIRPKSFHNLSTAKALTGKKIGVPKMYIGGTDSDPTARKVHMRQSVIDLWRNARGVLENLGATVHEVDFPVVSKFEKSDAGIKESVAPPHRNEVDMCQLMAYTWDDFLALNGDKNVATSLAQVDSATIFPRPPGSIPDRYDSNDPLVRHTDVVAHITGGRIPTYDIPGLGRALQNLEAKRKADYEDWLDTHNLDAVVWPCNGDVGKADADVNEDSAADAWRNGVLYSNGNCAIRQLGIPTVNVPMGVMADTKMPVNLTFASKAYDDNNLFRYAYAFEKESKLRQAPGRTPELASDTIKLGEKIGKTGKVPPEITIDAVTEGQQINISGTCKQDEVEEIRVYIDGDEVGDVKVAEGKWEVTSKKSSIWEGRAEEKGVPDPNKAMVVVVVRGKNGRSTGKLLFV</sequence>
<evidence type="ECO:0000259" key="2">
    <source>
        <dbReference type="Pfam" id="PF06985"/>
    </source>
</evidence>
<dbReference type="PANTHER" id="PTHR42678">
    <property type="entry name" value="AMIDASE"/>
    <property type="match status" value="1"/>
</dbReference>
<dbReference type="NCBIfam" id="NF005127">
    <property type="entry name" value="PRK06565.1"/>
    <property type="match status" value="1"/>
</dbReference>
<dbReference type="EMBL" id="JAPEUY010000002">
    <property type="protein sequence ID" value="KAJ4376322.1"/>
    <property type="molecule type" value="Genomic_DNA"/>
</dbReference>
<dbReference type="OrthoDB" id="566138at2759"/>
<gene>
    <name evidence="3" type="ORF">N0V83_001605</name>
</gene>
<dbReference type="Gene3D" id="3.90.1300.10">
    <property type="entry name" value="Amidase signature (AS) domain"/>
    <property type="match status" value="1"/>
</dbReference>
<accession>A0A9W8YFX3</accession>